<reference evidence="20" key="2">
    <citation type="submission" date="2021-10" db="EMBL/GenBank/DDBJ databases">
        <title>Collection of gut derived symbiotic bacterial strains cultured from healthy donors.</title>
        <authorList>
            <person name="Lin H."/>
            <person name="Littmann E."/>
            <person name="Kohout C."/>
            <person name="Pamer E.G."/>
        </authorList>
    </citation>
    <scope>NUCLEOTIDE SEQUENCE</scope>
    <source>
        <strain evidence="20">DFI.9.42</strain>
    </source>
</reference>
<keyword evidence="8" id="KW-0597">Phosphoprotein</keyword>
<evidence type="ECO:0000256" key="4">
    <source>
        <dbReference type="ARBA" id="ARBA00012438"/>
    </source>
</evidence>
<evidence type="ECO:0000313" key="25">
    <source>
        <dbReference type="Proteomes" id="UP000283431"/>
    </source>
</evidence>
<evidence type="ECO:0000256" key="14">
    <source>
        <dbReference type="ARBA" id="ARBA00023004"/>
    </source>
</evidence>
<dbReference type="GO" id="GO:0005737">
    <property type="term" value="C:cytoplasm"/>
    <property type="evidence" value="ECO:0007669"/>
    <property type="project" value="UniProtKB-SubCell"/>
</dbReference>
<dbReference type="EMBL" id="QSEN01000043">
    <property type="protein sequence ID" value="RGZ73756.1"/>
    <property type="molecule type" value="Genomic_DNA"/>
</dbReference>
<dbReference type="Proteomes" id="UP000266698">
    <property type="component" value="Unassembled WGS sequence"/>
</dbReference>
<evidence type="ECO:0000256" key="1">
    <source>
        <dbReference type="ARBA" id="ARBA00000085"/>
    </source>
</evidence>
<comment type="subcellular location">
    <subcellularLocation>
        <location evidence="3">Cytoplasm</location>
    </subcellularLocation>
</comment>
<keyword evidence="6" id="KW-0004">4Fe-4S</keyword>
<keyword evidence="9" id="KW-0808">Transferase</keyword>
<dbReference type="SMART" id="SM00387">
    <property type="entry name" value="HATPase_c"/>
    <property type="match status" value="1"/>
</dbReference>
<evidence type="ECO:0000256" key="10">
    <source>
        <dbReference type="ARBA" id="ARBA00022723"/>
    </source>
</evidence>
<evidence type="ECO:0000256" key="5">
    <source>
        <dbReference type="ARBA" id="ARBA00017322"/>
    </source>
</evidence>
<evidence type="ECO:0000256" key="3">
    <source>
        <dbReference type="ARBA" id="ARBA00004496"/>
    </source>
</evidence>
<keyword evidence="14" id="KW-0408">Iron</keyword>
<feature type="domain" description="Histidine kinase" evidence="19">
    <location>
        <begin position="251"/>
        <end position="345"/>
    </location>
</feature>
<dbReference type="Proteomes" id="UP000285209">
    <property type="component" value="Unassembled WGS sequence"/>
</dbReference>
<evidence type="ECO:0000256" key="9">
    <source>
        <dbReference type="ARBA" id="ARBA00022679"/>
    </source>
</evidence>
<evidence type="ECO:0000256" key="13">
    <source>
        <dbReference type="ARBA" id="ARBA00022840"/>
    </source>
</evidence>
<keyword evidence="16" id="KW-0411">Iron-sulfur</keyword>
<evidence type="ECO:0000313" key="22">
    <source>
        <dbReference type="EMBL" id="RGZ73756.1"/>
    </source>
</evidence>
<dbReference type="CDD" id="cd16917">
    <property type="entry name" value="HATPase_UhpB-NarQ-NarX-like"/>
    <property type="match status" value="1"/>
</dbReference>
<evidence type="ECO:0000313" key="24">
    <source>
        <dbReference type="Proteomes" id="UP000266698"/>
    </source>
</evidence>
<name>A0A396FC73_9FIRM</name>
<evidence type="ECO:0000313" key="26">
    <source>
        <dbReference type="Proteomes" id="UP000285209"/>
    </source>
</evidence>
<evidence type="ECO:0000256" key="18">
    <source>
        <dbReference type="ARBA" id="ARBA00030800"/>
    </source>
</evidence>
<evidence type="ECO:0000256" key="8">
    <source>
        <dbReference type="ARBA" id="ARBA00022553"/>
    </source>
</evidence>
<gene>
    <name evidence="23" type="ORF">DW001_15085</name>
    <name evidence="22" type="ORF">DW975_14730</name>
    <name evidence="21" type="ORF">DXA03_16230</name>
    <name evidence="20" type="ORF">LIZ56_13020</name>
</gene>
<dbReference type="InterPro" id="IPR011712">
    <property type="entry name" value="Sig_transdc_His_kin_sub3_dim/P"/>
</dbReference>
<dbReference type="InterPro" id="IPR003594">
    <property type="entry name" value="HATPase_dom"/>
</dbReference>
<evidence type="ECO:0000313" key="20">
    <source>
        <dbReference type="EMBL" id="MCB6939322.1"/>
    </source>
</evidence>
<reference evidence="24 25" key="1">
    <citation type="submission" date="2018-08" db="EMBL/GenBank/DDBJ databases">
        <title>A genome reference for cultivated species of the human gut microbiota.</title>
        <authorList>
            <person name="Zou Y."/>
            <person name="Xue W."/>
            <person name="Luo G."/>
        </authorList>
    </citation>
    <scope>NUCLEOTIDE SEQUENCE [LARGE SCALE GENOMIC DNA]</scope>
    <source>
        <strain evidence="23 24">AF36-2BH</strain>
        <strain evidence="22 25">AM48-7</strain>
        <strain evidence="21 26">AM54-25XD</strain>
    </source>
</reference>
<accession>A0A396FC73</accession>
<dbReference type="AlphaFoldDB" id="A0A396FC73"/>
<dbReference type="Gene3D" id="1.20.5.1930">
    <property type="match status" value="1"/>
</dbReference>
<keyword evidence="11" id="KW-0547">Nucleotide-binding</keyword>
<dbReference type="SUPFAM" id="SSF55874">
    <property type="entry name" value="ATPase domain of HSP90 chaperone/DNA topoisomerase II/histidine kinase"/>
    <property type="match status" value="1"/>
</dbReference>
<organism evidence="23 24">
    <name type="scientific">Agathobacter rectalis</name>
    <dbReference type="NCBI Taxonomy" id="39491"/>
    <lineage>
        <taxon>Bacteria</taxon>
        <taxon>Bacillati</taxon>
        <taxon>Bacillota</taxon>
        <taxon>Clostridia</taxon>
        <taxon>Lachnospirales</taxon>
        <taxon>Lachnospiraceae</taxon>
        <taxon>Agathobacter</taxon>
    </lineage>
</organism>
<sequence length="347" mass="39745">MVKKYLEKTRDEFYDSKYALIEKLTAAENHFKENIKIIQMLEGKSDESFEAFTPREINSYNKSKVKELKEEQKLIEPQIKSLHKQISDIDCKIDEINSVIRVYNSDETTNEVEISEAISDVINEEDSDAFKRVILQTVESERQRIARDLHDSTVQSLTSLTHKTELCLKLMDVDPIRCRLELTSQGKILKDIINELRNMIYNLRPMSFDDIGFNITVERALDKLRNSNNIRCNFKTSGDEYMVDSLVSLTLLRVIQEACSNSIKHGHAKEINVSLNYEPKSLTLTIKDDGDGFDTSAIPEFTRDDNSGFGLSMMKERIYLLSGKISILSKPGEGCTVRVIIPVNKED</sequence>
<comment type="function">
    <text evidence="17">Member of the two-component regulatory system NreB/NreC involved in the control of dissimilatory nitrate/nitrite reduction in response to oxygen. NreB functions as a direct oxygen sensor histidine kinase which is autophosphorylated, in the absence of oxygen, probably at the conserved histidine residue, and transfers its phosphate group probably to a conserved aspartate residue of NreC. NreB/NreC activates the expression of the nitrate (narGHJI) and nitrite (nir) reductase operons, as well as the putative nitrate transporter gene narT.</text>
</comment>
<dbReference type="GO" id="GO:0046983">
    <property type="term" value="F:protein dimerization activity"/>
    <property type="evidence" value="ECO:0007669"/>
    <property type="project" value="InterPro"/>
</dbReference>
<evidence type="ECO:0000259" key="19">
    <source>
        <dbReference type="PROSITE" id="PS50109"/>
    </source>
</evidence>
<evidence type="ECO:0000313" key="23">
    <source>
        <dbReference type="EMBL" id="RHL75787.1"/>
    </source>
</evidence>
<dbReference type="InterPro" id="IPR004358">
    <property type="entry name" value="Sig_transdc_His_kin-like_C"/>
</dbReference>
<keyword evidence="15" id="KW-0902">Two-component regulatory system</keyword>
<evidence type="ECO:0000256" key="2">
    <source>
        <dbReference type="ARBA" id="ARBA00001966"/>
    </source>
</evidence>
<dbReference type="EMBL" id="JAJCJK010000024">
    <property type="protein sequence ID" value="MCB6939322.1"/>
    <property type="molecule type" value="Genomic_DNA"/>
</dbReference>
<dbReference type="EC" id="2.7.13.3" evidence="4"/>
<dbReference type="Pfam" id="PF07730">
    <property type="entry name" value="HisKA_3"/>
    <property type="match status" value="1"/>
</dbReference>
<dbReference type="GO" id="GO:0051539">
    <property type="term" value="F:4 iron, 4 sulfur cluster binding"/>
    <property type="evidence" value="ECO:0007669"/>
    <property type="project" value="UniProtKB-KW"/>
</dbReference>
<keyword evidence="13" id="KW-0067">ATP-binding</keyword>
<dbReference type="Pfam" id="PF02518">
    <property type="entry name" value="HATPase_c"/>
    <property type="match status" value="1"/>
</dbReference>
<evidence type="ECO:0000256" key="12">
    <source>
        <dbReference type="ARBA" id="ARBA00022777"/>
    </source>
</evidence>
<comment type="catalytic activity">
    <reaction evidence="1">
        <text>ATP + protein L-histidine = ADP + protein N-phospho-L-histidine.</text>
        <dbReference type="EC" id="2.7.13.3"/>
    </reaction>
</comment>
<dbReference type="RefSeq" id="WP_118375706.1">
    <property type="nucleotide sequence ID" value="NZ_DAWDCN010000032.1"/>
</dbReference>
<dbReference type="EMBL" id="QRPB01000025">
    <property type="protein sequence ID" value="RHL75787.1"/>
    <property type="molecule type" value="Genomic_DNA"/>
</dbReference>
<evidence type="ECO:0000256" key="6">
    <source>
        <dbReference type="ARBA" id="ARBA00022485"/>
    </source>
</evidence>
<evidence type="ECO:0000313" key="21">
    <source>
        <dbReference type="EMBL" id="RGZ12345.1"/>
    </source>
</evidence>
<keyword evidence="7" id="KW-0963">Cytoplasm</keyword>
<dbReference type="GO" id="GO:0005524">
    <property type="term" value="F:ATP binding"/>
    <property type="evidence" value="ECO:0007669"/>
    <property type="project" value="UniProtKB-KW"/>
</dbReference>
<dbReference type="InterPro" id="IPR050482">
    <property type="entry name" value="Sensor_HK_TwoCompSys"/>
</dbReference>
<dbReference type="EMBL" id="QSDV01000084">
    <property type="protein sequence ID" value="RGZ12345.1"/>
    <property type="molecule type" value="Genomic_DNA"/>
</dbReference>
<dbReference type="GO" id="GO:0000155">
    <property type="term" value="F:phosphorelay sensor kinase activity"/>
    <property type="evidence" value="ECO:0007669"/>
    <property type="project" value="InterPro"/>
</dbReference>
<dbReference type="PANTHER" id="PTHR24421">
    <property type="entry name" value="NITRATE/NITRITE SENSOR PROTEIN NARX-RELATED"/>
    <property type="match status" value="1"/>
</dbReference>
<protein>
    <recommendedName>
        <fullName evidence="5">Oxygen sensor histidine kinase NreB</fullName>
        <ecNumber evidence="4">2.7.13.3</ecNumber>
    </recommendedName>
    <alternativeName>
        <fullName evidence="18">Nitrogen regulation protein B</fullName>
    </alternativeName>
</protein>
<dbReference type="GO" id="GO:0016020">
    <property type="term" value="C:membrane"/>
    <property type="evidence" value="ECO:0007669"/>
    <property type="project" value="InterPro"/>
</dbReference>
<evidence type="ECO:0000256" key="7">
    <source>
        <dbReference type="ARBA" id="ARBA00022490"/>
    </source>
</evidence>
<dbReference type="Proteomes" id="UP000283431">
    <property type="component" value="Unassembled WGS sequence"/>
</dbReference>
<keyword evidence="12 23" id="KW-0418">Kinase</keyword>
<dbReference type="InterPro" id="IPR036890">
    <property type="entry name" value="HATPase_C_sf"/>
</dbReference>
<dbReference type="GO" id="GO:0046872">
    <property type="term" value="F:metal ion binding"/>
    <property type="evidence" value="ECO:0007669"/>
    <property type="project" value="UniProtKB-KW"/>
</dbReference>
<dbReference type="PRINTS" id="PR00344">
    <property type="entry name" value="BCTRLSENSOR"/>
</dbReference>
<dbReference type="Proteomes" id="UP001197684">
    <property type="component" value="Unassembled WGS sequence"/>
</dbReference>
<dbReference type="PANTHER" id="PTHR24421:SF10">
    <property type="entry name" value="NITRATE_NITRITE SENSOR PROTEIN NARQ"/>
    <property type="match status" value="1"/>
</dbReference>
<dbReference type="Gene3D" id="3.30.565.10">
    <property type="entry name" value="Histidine kinase-like ATPase, C-terminal domain"/>
    <property type="match status" value="1"/>
</dbReference>
<proteinExistence type="predicted"/>
<comment type="caution">
    <text evidence="23">The sequence shown here is derived from an EMBL/GenBank/DDBJ whole genome shotgun (WGS) entry which is preliminary data.</text>
</comment>
<comment type="cofactor">
    <cofactor evidence="2">
        <name>[4Fe-4S] cluster</name>
        <dbReference type="ChEBI" id="CHEBI:49883"/>
    </cofactor>
</comment>
<dbReference type="PROSITE" id="PS50109">
    <property type="entry name" value="HIS_KIN"/>
    <property type="match status" value="1"/>
</dbReference>
<evidence type="ECO:0000256" key="16">
    <source>
        <dbReference type="ARBA" id="ARBA00023014"/>
    </source>
</evidence>
<evidence type="ECO:0000256" key="15">
    <source>
        <dbReference type="ARBA" id="ARBA00023012"/>
    </source>
</evidence>
<evidence type="ECO:0000256" key="11">
    <source>
        <dbReference type="ARBA" id="ARBA00022741"/>
    </source>
</evidence>
<evidence type="ECO:0000256" key="17">
    <source>
        <dbReference type="ARBA" id="ARBA00024827"/>
    </source>
</evidence>
<keyword evidence="10" id="KW-0479">Metal-binding</keyword>
<dbReference type="InterPro" id="IPR005467">
    <property type="entry name" value="His_kinase_dom"/>
</dbReference>